<proteinExistence type="predicted"/>
<dbReference type="InterPro" id="IPR002575">
    <property type="entry name" value="Aminoglycoside_PTrfase"/>
</dbReference>
<dbReference type="Pfam" id="PF01636">
    <property type="entry name" value="APH"/>
    <property type="match status" value="1"/>
</dbReference>
<accession>A0AAW4WT62</accession>
<dbReference type="SUPFAM" id="SSF56112">
    <property type="entry name" value="Protein kinase-like (PK-like)"/>
    <property type="match status" value="1"/>
</dbReference>
<evidence type="ECO:0000313" key="3">
    <source>
        <dbReference type="Proteomes" id="UP001199296"/>
    </source>
</evidence>
<evidence type="ECO:0000259" key="1">
    <source>
        <dbReference type="Pfam" id="PF01636"/>
    </source>
</evidence>
<comment type="caution">
    <text evidence="2">The sequence shown here is derived from an EMBL/GenBank/DDBJ whole genome shotgun (WGS) entry which is preliminary data.</text>
</comment>
<protein>
    <submittedName>
        <fullName evidence="2">Phosphotransferase</fullName>
    </submittedName>
</protein>
<sequence length="323" mass="39062">MRVKKIGKYHVKSNKKSWRRAVKGLAFQRIDSEQTFLPESLAKKIIFFLSEVKIYKIFKTKNISISFDHDFDLLIDNGKEKIVAFDFSKNIIIKKYRDNELFDKNYKIRNIVEVKELSPLIIEWNYENCSYREELVKGKRLNKGNIIKGKKVIQELWPKLFTLHKNYSFKKSIDFANENVIPNTKEILKSLGISNWWQESKEVNAEFGFVHGDLKQSNIIISDNQAIVIDWDEYFQKALIFTDIFYYLYRLTLRVNAKKVFNIYFDNKDWLLKPLNYYDKSLMRRNLVYFIYWLNNRYNSKKRFKEREKMINFIKESKMIFEL</sequence>
<dbReference type="RefSeq" id="WP_229343953.1">
    <property type="nucleotide sequence ID" value="NZ_JAJFAT010000003.1"/>
</dbReference>
<dbReference type="InterPro" id="IPR011009">
    <property type="entry name" value="Kinase-like_dom_sf"/>
</dbReference>
<dbReference type="EMBL" id="JAJFAT010000003">
    <property type="protein sequence ID" value="MCC3144283.1"/>
    <property type="molecule type" value="Genomic_DNA"/>
</dbReference>
<organism evidence="2 3">
    <name type="scientific">Halanaerobium polyolivorans</name>
    <dbReference type="NCBI Taxonomy" id="2886943"/>
    <lineage>
        <taxon>Bacteria</taxon>
        <taxon>Bacillati</taxon>
        <taxon>Bacillota</taxon>
        <taxon>Clostridia</taxon>
        <taxon>Halanaerobiales</taxon>
        <taxon>Halanaerobiaceae</taxon>
        <taxon>Halanaerobium</taxon>
    </lineage>
</organism>
<dbReference type="AlphaFoldDB" id="A0AAW4WT62"/>
<keyword evidence="3" id="KW-1185">Reference proteome</keyword>
<dbReference type="Proteomes" id="UP001199296">
    <property type="component" value="Unassembled WGS sequence"/>
</dbReference>
<name>A0AAW4WT62_9FIRM</name>
<reference evidence="2 3" key="1">
    <citation type="submission" date="2021-10" db="EMBL/GenBank/DDBJ databases">
        <authorList>
            <person name="Grouzdev D.S."/>
            <person name="Pantiukh K.S."/>
            <person name="Krutkina M.S."/>
        </authorList>
    </citation>
    <scope>NUCLEOTIDE SEQUENCE [LARGE SCALE GENOMIC DNA]</scope>
    <source>
        <strain evidence="2 3">Z-7514</strain>
    </source>
</reference>
<feature type="domain" description="Aminoglycoside phosphotransferase" evidence="1">
    <location>
        <begin position="187"/>
        <end position="233"/>
    </location>
</feature>
<gene>
    <name evidence="2" type="ORF">LJ207_02975</name>
</gene>
<dbReference type="Gene3D" id="1.10.510.10">
    <property type="entry name" value="Transferase(Phosphotransferase) domain 1"/>
    <property type="match status" value="1"/>
</dbReference>
<evidence type="ECO:0000313" key="2">
    <source>
        <dbReference type="EMBL" id="MCC3144283.1"/>
    </source>
</evidence>